<gene>
    <name evidence="1" type="ORF">DPEC_G00084980</name>
</gene>
<proteinExistence type="predicted"/>
<name>A0ACC2H031_DALPE</name>
<sequence length="249" mass="28329">MDKDENGKGQDADSCFLDNLMNKLYDFGDGSLSKRKHKSKKRPKQSDVEDEDTSGVDCSVTTDSIRQVIVDVPVSCEVGNTTSVVNLTPSVEVVTFQDPTKRPRQTRIQPVPNIKDKSPQTRVKRKLDPDEFNLEKARLEVHRFGITGYHKAQQRVFEQERAIMLGAKPPKKEYVNYKVLQKRVMDMKQKAKEETHTDLKKKKAAKPREEKRKSSSSKAPTGQVGRFKNGMLILNSKEIKKIKSSRVAK</sequence>
<dbReference type="EMBL" id="CM055734">
    <property type="protein sequence ID" value="KAJ8009066.1"/>
    <property type="molecule type" value="Genomic_DNA"/>
</dbReference>
<dbReference type="Proteomes" id="UP001157502">
    <property type="component" value="Chromosome 7"/>
</dbReference>
<evidence type="ECO:0000313" key="2">
    <source>
        <dbReference type="Proteomes" id="UP001157502"/>
    </source>
</evidence>
<comment type="caution">
    <text evidence="1">The sequence shown here is derived from an EMBL/GenBank/DDBJ whole genome shotgun (WGS) entry which is preliminary data.</text>
</comment>
<protein>
    <submittedName>
        <fullName evidence="1">Uncharacterized protein</fullName>
    </submittedName>
</protein>
<reference evidence="1" key="1">
    <citation type="submission" date="2021-05" db="EMBL/GenBank/DDBJ databases">
        <authorList>
            <person name="Pan Q."/>
            <person name="Jouanno E."/>
            <person name="Zahm M."/>
            <person name="Klopp C."/>
            <person name="Cabau C."/>
            <person name="Louis A."/>
            <person name="Berthelot C."/>
            <person name="Parey E."/>
            <person name="Roest Crollius H."/>
            <person name="Montfort J."/>
            <person name="Robinson-Rechavi M."/>
            <person name="Bouchez O."/>
            <person name="Lampietro C."/>
            <person name="Lopez Roques C."/>
            <person name="Donnadieu C."/>
            <person name="Postlethwait J."/>
            <person name="Bobe J."/>
            <person name="Dillon D."/>
            <person name="Chandos A."/>
            <person name="von Hippel F."/>
            <person name="Guiguen Y."/>
        </authorList>
    </citation>
    <scope>NUCLEOTIDE SEQUENCE</scope>
    <source>
        <strain evidence="1">YG-Jan2019</strain>
    </source>
</reference>
<accession>A0ACC2H031</accession>
<evidence type="ECO:0000313" key="1">
    <source>
        <dbReference type="EMBL" id="KAJ8009066.1"/>
    </source>
</evidence>
<keyword evidence="2" id="KW-1185">Reference proteome</keyword>
<organism evidence="1 2">
    <name type="scientific">Dallia pectoralis</name>
    <name type="common">Alaska blackfish</name>
    <dbReference type="NCBI Taxonomy" id="75939"/>
    <lineage>
        <taxon>Eukaryota</taxon>
        <taxon>Metazoa</taxon>
        <taxon>Chordata</taxon>
        <taxon>Craniata</taxon>
        <taxon>Vertebrata</taxon>
        <taxon>Euteleostomi</taxon>
        <taxon>Actinopterygii</taxon>
        <taxon>Neopterygii</taxon>
        <taxon>Teleostei</taxon>
        <taxon>Protacanthopterygii</taxon>
        <taxon>Esociformes</taxon>
        <taxon>Umbridae</taxon>
        <taxon>Dallia</taxon>
    </lineage>
</organism>